<feature type="coiled-coil region" evidence="1">
    <location>
        <begin position="123"/>
        <end position="150"/>
    </location>
</feature>
<name>A0ABQ7QWR7_PLUXY</name>
<dbReference type="Pfam" id="PF25298">
    <property type="entry name" value="Baculo_FP_2nd"/>
    <property type="match status" value="1"/>
</dbReference>
<feature type="compositionally biased region" description="Polar residues" evidence="2">
    <location>
        <begin position="13"/>
        <end position="27"/>
    </location>
</feature>
<feature type="domain" description="FP protein C-terminal" evidence="3">
    <location>
        <begin position="248"/>
        <end position="297"/>
    </location>
</feature>
<gene>
    <name evidence="4" type="ORF">JYU34_005466</name>
</gene>
<evidence type="ECO:0000256" key="2">
    <source>
        <dbReference type="SAM" id="MobiDB-lite"/>
    </source>
</evidence>
<reference evidence="4 5" key="1">
    <citation type="submission" date="2021-06" db="EMBL/GenBank/DDBJ databases">
        <title>A haploid diamondback moth (Plutella xylostella L.) genome assembly resolves 31 chromosomes and identifies a diamide resistance mutation.</title>
        <authorList>
            <person name="Ward C.M."/>
            <person name="Perry K.D."/>
            <person name="Baker G."/>
            <person name="Powis K."/>
            <person name="Heckel D.G."/>
            <person name="Baxter S.W."/>
        </authorList>
    </citation>
    <scope>NUCLEOTIDE SEQUENCE [LARGE SCALE GENOMIC DNA]</scope>
    <source>
        <strain evidence="4 5">LV</strain>
        <tissue evidence="4">Single pupa</tissue>
    </source>
</reference>
<evidence type="ECO:0000256" key="1">
    <source>
        <dbReference type="SAM" id="Coils"/>
    </source>
</evidence>
<evidence type="ECO:0000313" key="5">
    <source>
        <dbReference type="Proteomes" id="UP000823941"/>
    </source>
</evidence>
<proteinExistence type="predicted"/>
<feature type="region of interest" description="Disordered" evidence="2">
    <location>
        <begin position="1"/>
        <end position="40"/>
    </location>
</feature>
<feature type="coiled-coil region" evidence="1">
    <location>
        <begin position="56"/>
        <end position="90"/>
    </location>
</feature>
<dbReference type="EMBL" id="JAHIBW010000007">
    <property type="protein sequence ID" value="KAG7309495.1"/>
    <property type="molecule type" value="Genomic_DNA"/>
</dbReference>
<sequence>MNNTFVKGDGELNLTSNSDQNLSNIEDQSPPPTFVTTRGKNPAKMANENAILVLLNEMKKENADQFSKLNSQAEKNNEKMNKILEQQLQLENSVTFLASQYDQLKGLVNEVEAKTEVKIQMFKDETFLYVDELENSIEDLQRKIRSKNIEMRNIPYQKGELLKNIMETMFQVLAIPYTDDDIIDMYRLPGKDTFTKPLIVEMRNTVAKAKLLGAIKTFNLNHKQEPLNSMHLGFSGNPQPIYASDFLTKKAAKLYYLGRMLKRNQNFKYCWSNSGKIFIKKNDESPAIEIRNENQIRLLEQSLLKKM</sequence>
<accession>A0ABQ7QWR7</accession>
<dbReference type="InterPro" id="IPR057251">
    <property type="entry name" value="FP_C"/>
</dbReference>
<keyword evidence="5" id="KW-1185">Reference proteome</keyword>
<evidence type="ECO:0000313" key="4">
    <source>
        <dbReference type="EMBL" id="KAG7309495.1"/>
    </source>
</evidence>
<evidence type="ECO:0000259" key="3">
    <source>
        <dbReference type="Pfam" id="PF25298"/>
    </source>
</evidence>
<protein>
    <recommendedName>
        <fullName evidence="3">FP protein C-terminal domain-containing protein</fullName>
    </recommendedName>
</protein>
<keyword evidence="1" id="KW-0175">Coiled coil</keyword>
<dbReference type="Proteomes" id="UP000823941">
    <property type="component" value="Chromosome 7"/>
</dbReference>
<comment type="caution">
    <text evidence="4">The sequence shown here is derived from an EMBL/GenBank/DDBJ whole genome shotgun (WGS) entry which is preliminary data.</text>
</comment>
<organism evidence="4 5">
    <name type="scientific">Plutella xylostella</name>
    <name type="common">Diamondback moth</name>
    <name type="synonym">Plutella maculipennis</name>
    <dbReference type="NCBI Taxonomy" id="51655"/>
    <lineage>
        <taxon>Eukaryota</taxon>
        <taxon>Metazoa</taxon>
        <taxon>Ecdysozoa</taxon>
        <taxon>Arthropoda</taxon>
        <taxon>Hexapoda</taxon>
        <taxon>Insecta</taxon>
        <taxon>Pterygota</taxon>
        <taxon>Neoptera</taxon>
        <taxon>Endopterygota</taxon>
        <taxon>Lepidoptera</taxon>
        <taxon>Glossata</taxon>
        <taxon>Ditrysia</taxon>
        <taxon>Yponomeutoidea</taxon>
        <taxon>Plutellidae</taxon>
        <taxon>Plutella</taxon>
    </lineage>
</organism>